<dbReference type="EMBL" id="CP074694">
    <property type="protein sequence ID" value="QVL31078.1"/>
    <property type="molecule type" value="Genomic_DNA"/>
</dbReference>
<accession>A0A8E6B354</accession>
<feature type="compositionally biased region" description="Low complexity" evidence="2">
    <location>
        <begin position="282"/>
        <end position="294"/>
    </location>
</feature>
<feature type="compositionally biased region" description="Basic and acidic residues" evidence="2">
    <location>
        <begin position="255"/>
        <end position="266"/>
    </location>
</feature>
<evidence type="ECO:0000256" key="2">
    <source>
        <dbReference type="SAM" id="MobiDB-lite"/>
    </source>
</evidence>
<organism evidence="3 4">
    <name type="scientific">Telmatocola sphagniphila</name>
    <dbReference type="NCBI Taxonomy" id="1123043"/>
    <lineage>
        <taxon>Bacteria</taxon>
        <taxon>Pseudomonadati</taxon>
        <taxon>Planctomycetota</taxon>
        <taxon>Planctomycetia</taxon>
        <taxon>Gemmatales</taxon>
        <taxon>Gemmataceae</taxon>
    </lineage>
</organism>
<reference evidence="3" key="1">
    <citation type="submission" date="2021-05" db="EMBL/GenBank/DDBJ databases">
        <title>Complete genome sequence of the cellulolytic planctomycete Telmatocola sphagniphila SP2T and characterization of the first cellulase from planctomycetes.</title>
        <authorList>
            <person name="Rakitin A.L."/>
            <person name="Beletsky A.V."/>
            <person name="Naumoff D.G."/>
            <person name="Kulichevskaya I.S."/>
            <person name="Mardanov A.V."/>
            <person name="Ravin N.V."/>
            <person name="Dedysh S.N."/>
        </authorList>
    </citation>
    <scope>NUCLEOTIDE SEQUENCE</scope>
    <source>
        <strain evidence="3">SP2T</strain>
    </source>
</reference>
<dbReference type="RefSeq" id="WP_213494959.1">
    <property type="nucleotide sequence ID" value="NZ_CP074694.1"/>
</dbReference>
<dbReference type="Gene3D" id="1.10.150.20">
    <property type="entry name" value="5' to 3' exonuclease, C-terminal subdomain"/>
    <property type="match status" value="1"/>
</dbReference>
<sequence>MNTFLIIILLLVLVAAGAITFFYLRFRASPAGAWKIRVLSALEDIDRKIGTAQAQISNEQKDKDEQQEKVRSQYRDNFFKSISVEALDDYPNIGPATIDALKKAGYLNLTDFNRWKNLTTGKIPGIAETKWKWITDAAEDLRQKSEQQLQAGKVPGAAELLAQLEDIDRALQQRSLTSKAEIDALKRTRDQFTPLVEGARRISFLNSLFGNASSGISEELMAQPLPKVGAIIIPTLPPKSVPASNATTTSTASASHKEKAKPKTDDPFASYQPSVSPTSTSGATIIPTAPGTAPAPTPVSGGLGEAECRKILDIDPKFDLSVDLIRRQFNNLTEKNDLAKLHGMDAELIEAAKRKLEKIRLAAETLIAKFGEPLVKPTAPPSNDMRHNPDLDAVFG</sequence>
<feature type="coiled-coil region" evidence="1">
    <location>
        <begin position="42"/>
        <end position="69"/>
    </location>
</feature>
<feature type="compositionally biased region" description="Polar residues" evidence="2">
    <location>
        <begin position="271"/>
        <end position="281"/>
    </location>
</feature>
<proteinExistence type="predicted"/>
<feature type="compositionally biased region" description="Low complexity" evidence="2">
    <location>
        <begin position="243"/>
        <end position="254"/>
    </location>
</feature>
<gene>
    <name evidence="3" type="ORF">KIH39_19830</name>
</gene>
<feature type="region of interest" description="Disordered" evidence="2">
    <location>
        <begin position="238"/>
        <end position="302"/>
    </location>
</feature>
<protein>
    <submittedName>
        <fullName evidence="3">Uncharacterized protein</fullName>
    </submittedName>
</protein>
<keyword evidence="4" id="KW-1185">Reference proteome</keyword>
<evidence type="ECO:0000313" key="3">
    <source>
        <dbReference type="EMBL" id="QVL31078.1"/>
    </source>
</evidence>
<name>A0A8E6B354_9BACT</name>
<keyword evidence="1" id="KW-0175">Coiled coil</keyword>
<dbReference type="Proteomes" id="UP000676194">
    <property type="component" value="Chromosome"/>
</dbReference>
<dbReference type="KEGG" id="tsph:KIH39_19830"/>
<evidence type="ECO:0000256" key="1">
    <source>
        <dbReference type="SAM" id="Coils"/>
    </source>
</evidence>
<evidence type="ECO:0000313" key="4">
    <source>
        <dbReference type="Proteomes" id="UP000676194"/>
    </source>
</evidence>
<dbReference type="AlphaFoldDB" id="A0A8E6B354"/>